<comment type="caution">
    <text evidence="3">The sequence shown here is derived from an EMBL/GenBank/DDBJ whole genome shotgun (WGS) entry which is preliminary data.</text>
</comment>
<sequence length="322" mass="35441">MWQFPAILTTLIFALCSAITPAQALRAWSAHPADSASSRALQAFADTVRDASAGRIAITTYNNSELGDQPQAIQKLAQGDIDFAVFNLGPLSGVVPQARLLTLPFVFHDSEHMFRKLDEGLGNRIASSLLDKGFKVLGWYDGGSRSFYCMNHVVRYPSDFAGLRVRVQDSPVYNDMVRQLGATPVIVPFNDISKAFQDGRIDCAENNLPSYVETGNYKYARNVLLTNHIVTPEVLVVSRKYWQTLTPADQAMLQSLGTQSGAVMRTLWKQQLGNAETTLHKAGIQPVPVKDPGVFVARMIQVYASALQGSDEFNQVLPAMMK</sequence>
<keyword evidence="4" id="KW-1185">Reference proteome</keyword>
<dbReference type="InterPro" id="IPR038404">
    <property type="entry name" value="TRAP_DctP_sf"/>
</dbReference>
<gene>
    <name evidence="3" type="ORF">HNQ50_003975</name>
</gene>
<dbReference type="PANTHER" id="PTHR33376:SF2">
    <property type="entry name" value="DICARBOXYLATE-BINDING PERIPLASMIC PROTEIN"/>
    <property type="match status" value="1"/>
</dbReference>
<accession>A0A840RM93</accession>
<dbReference type="GO" id="GO:0030246">
    <property type="term" value="F:carbohydrate binding"/>
    <property type="evidence" value="ECO:0007669"/>
    <property type="project" value="TreeGrafter"/>
</dbReference>
<dbReference type="AlphaFoldDB" id="A0A840RM93"/>
<dbReference type="Gene3D" id="3.40.190.170">
    <property type="entry name" value="Bacterial extracellular solute-binding protein, family 7"/>
    <property type="match status" value="1"/>
</dbReference>
<evidence type="ECO:0000256" key="1">
    <source>
        <dbReference type="ARBA" id="ARBA00022729"/>
    </source>
</evidence>
<keyword evidence="3" id="KW-0675">Receptor</keyword>
<dbReference type="InterPro" id="IPR018389">
    <property type="entry name" value="DctP_fam"/>
</dbReference>
<evidence type="ECO:0000313" key="3">
    <source>
        <dbReference type="EMBL" id="MBB5193221.1"/>
    </source>
</evidence>
<keyword evidence="1 2" id="KW-0732">Signal</keyword>
<dbReference type="EMBL" id="JACHHN010000010">
    <property type="protein sequence ID" value="MBB5193221.1"/>
    <property type="molecule type" value="Genomic_DNA"/>
</dbReference>
<feature type="chain" id="PRO_5032511659" evidence="2">
    <location>
        <begin position="25"/>
        <end position="322"/>
    </location>
</feature>
<organism evidence="3 4">
    <name type="scientific">Silvimonas terrae</name>
    <dbReference type="NCBI Taxonomy" id="300266"/>
    <lineage>
        <taxon>Bacteria</taxon>
        <taxon>Pseudomonadati</taxon>
        <taxon>Pseudomonadota</taxon>
        <taxon>Betaproteobacteria</taxon>
        <taxon>Neisseriales</taxon>
        <taxon>Chitinibacteraceae</taxon>
        <taxon>Silvimonas</taxon>
    </lineage>
</organism>
<name>A0A840RM93_9NEIS</name>
<dbReference type="Pfam" id="PF03480">
    <property type="entry name" value="DctP"/>
    <property type="match status" value="1"/>
</dbReference>
<dbReference type="Proteomes" id="UP000543030">
    <property type="component" value="Unassembled WGS sequence"/>
</dbReference>
<evidence type="ECO:0000256" key="2">
    <source>
        <dbReference type="SAM" id="SignalP"/>
    </source>
</evidence>
<reference evidence="3 4" key="1">
    <citation type="submission" date="2020-08" db="EMBL/GenBank/DDBJ databases">
        <title>Genomic Encyclopedia of Type Strains, Phase IV (KMG-IV): sequencing the most valuable type-strain genomes for metagenomic binning, comparative biology and taxonomic classification.</title>
        <authorList>
            <person name="Goeker M."/>
        </authorList>
    </citation>
    <scope>NUCLEOTIDE SEQUENCE [LARGE SCALE GENOMIC DNA]</scope>
    <source>
        <strain evidence="3 4">DSM 18233</strain>
    </source>
</reference>
<protein>
    <submittedName>
        <fullName evidence="3">Tripartite ATP-independent transporter DctP family solute receptor</fullName>
    </submittedName>
</protein>
<feature type="signal peptide" evidence="2">
    <location>
        <begin position="1"/>
        <end position="24"/>
    </location>
</feature>
<dbReference type="NCBIfam" id="NF037995">
    <property type="entry name" value="TRAP_S1"/>
    <property type="match status" value="1"/>
</dbReference>
<dbReference type="PANTHER" id="PTHR33376">
    <property type="match status" value="1"/>
</dbReference>
<evidence type="ECO:0000313" key="4">
    <source>
        <dbReference type="Proteomes" id="UP000543030"/>
    </source>
</evidence>
<dbReference type="RefSeq" id="WP_184102874.1">
    <property type="nucleotide sequence ID" value="NZ_JACHHN010000010.1"/>
</dbReference>
<proteinExistence type="predicted"/>
<dbReference type="GO" id="GO:0055085">
    <property type="term" value="P:transmembrane transport"/>
    <property type="evidence" value="ECO:0007669"/>
    <property type="project" value="InterPro"/>
</dbReference>